<protein>
    <submittedName>
        <fullName evidence="3">Uncharacterized protein</fullName>
    </submittedName>
</protein>
<dbReference type="AlphaFoldDB" id="A0A9W7F8F6"/>
<feature type="transmembrane region" description="Helical" evidence="2">
    <location>
        <begin position="182"/>
        <end position="203"/>
    </location>
</feature>
<keyword evidence="2" id="KW-0812">Transmembrane</keyword>
<evidence type="ECO:0000313" key="4">
    <source>
        <dbReference type="Proteomes" id="UP001165122"/>
    </source>
</evidence>
<comment type="caution">
    <text evidence="3">The sequence shown here is derived from an EMBL/GenBank/DDBJ whole genome shotgun (WGS) entry which is preliminary data.</text>
</comment>
<sequence length="299" mass="33310">MDIAGRDSEIAFIVDGFPQDNGEHLMDIYATTNPDDSGYYWENSVWHFDDMKSDEDREILVIPRGQACQQLTPSQSCKLTIDLNVTGMDMYSIILSTKYVPESCQKCDFDCACGNMEWNDPQKRCCLHEAYYNDKTSIMTECVSALEEQARTNPYGVVGSDTDCYSSAPEKTRPISSAGKTAGISMGFGVLALLLTVCVIRVIKISENRKRLIAMFQDKISNDKGKSLSDSDFTEQLLADSKLESSFGGILPSTLNFATNADQVQVHVLNHNHNSLYNDEEENSQSTKMESDGSDIEMK</sequence>
<keyword evidence="2" id="KW-1133">Transmembrane helix</keyword>
<dbReference type="EMBL" id="BRXW01000110">
    <property type="protein sequence ID" value="GMI07240.1"/>
    <property type="molecule type" value="Genomic_DNA"/>
</dbReference>
<evidence type="ECO:0000313" key="3">
    <source>
        <dbReference type="EMBL" id="GMI07240.1"/>
    </source>
</evidence>
<accession>A0A9W7F8F6</accession>
<gene>
    <name evidence="3" type="ORF">TrLO_g6078</name>
</gene>
<feature type="region of interest" description="Disordered" evidence="1">
    <location>
        <begin position="276"/>
        <end position="299"/>
    </location>
</feature>
<proteinExistence type="predicted"/>
<evidence type="ECO:0000256" key="2">
    <source>
        <dbReference type="SAM" id="Phobius"/>
    </source>
</evidence>
<reference evidence="4" key="1">
    <citation type="journal article" date="2023" name="Commun. Biol.">
        <title>Genome analysis of Parmales, the sister group of diatoms, reveals the evolutionary specialization of diatoms from phago-mixotrophs to photoautotrophs.</title>
        <authorList>
            <person name="Ban H."/>
            <person name="Sato S."/>
            <person name="Yoshikawa S."/>
            <person name="Yamada K."/>
            <person name="Nakamura Y."/>
            <person name="Ichinomiya M."/>
            <person name="Sato N."/>
            <person name="Blanc-Mathieu R."/>
            <person name="Endo H."/>
            <person name="Kuwata A."/>
            <person name="Ogata H."/>
        </authorList>
    </citation>
    <scope>NUCLEOTIDE SEQUENCE [LARGE SCALE GENOMIC DNA]</scope>
    <source>
        <strain evidence="4">NIES 3700</strain>
    </source>
</reference>
<dbReference type="Proteomes" id="UP001165122">
    <property type="component" value="Unassembled WGS sequence"/>
</dbReference>
<keyword evidence="4" id="KW-1185">Reference proteome</keyword>
<organism evidence="3 4">
    <name type="scientific">Triparma laevis f. longispina</name>
    <dbReference type="NCBI Taxonomy" id="1714387"/>
    <lineage>
        <taxon>Eukaryota</taxon>
        <taxon>Sar</taxon>
        <taxon>Stramenopiles</taxon>
        <taxon>Ochrophyta</taxon>
        <taxon>Bolidophyceae</taxon>
        <taxon>Parmales</taxon>
        <taxon>Triparmaceae</taxon>
        <taxon>Triparma</taxon>
    </lineage>
</organism>
<keyword evidence="2" id="KW-0472">Membrane</keyword>
<name>A0A9W7F8F6_9STRA</name>
<dbReference type="OrthoDB" id="191605at2759"/>
<evidence type="ECO:0000256" key="1">
    <source>
        <dbReference type="SAM" id="MobiDB-lite"/>
    </source>
</evidence>